<proteinExistence type="predicted"/>
<feature type="transmembrane region" description="Helical" evidence="1">
    <location>
        <begin position="357"/>
        <end position="377"/>
    </location>
</feature>
<accession>A0A3L6G597</accession>
<keyword evidence="1" id="KW-0472">Membrane</keyword>
<dbReference type="ExpressionAtlas" id="A0A3L6G597">
    <property type="expression patterns" value="baseline and differential"/>
</dbReference>
<dbReference type="PANTHER" id="PTHR35095">
    <property type="entry name" value="OS05G0143300 PROTEIN"/>
    <property type="match status" value="1"/>
</dbReference>
<evidence type="ECO:0000256" key="1">
    <source>
        <dbReference type="SAM" id="Phobius"/>
    </source>
</evidence>
<keyword evidence="1" id="KW-1133">Transmembrane helix</keyword>
<protein>
    <submittedName>
        <fullName evidence="2">Uncharacterized protein</fullName>
    </submittedName>
</protein>
<keyword evidence="1" id="KW-0812">Transmembrane</keyword>
<comment type="caution">
    <text evidence="2">The sequence shown here is derived from an EMBL/GenBank/DDBJ whole genome shotgun (WGS) entry which is preliminary data.</text>
</comment>
<organism evidence="2">
    <name type="scientific">Zea mays</name>
    <name type="common">Maize</name>
    <dbReference type="NCBI Taxonomy" id="4577"/>
    <lineage>
        <taxon>Eukaryota</taxon>
        <taxon>Viridiplantae</taxon>
        <taxon>Streptophyta</taxon>
        <taxon>Embryophyta</taxon>
        <taxon>Tracheophyta</taxon>
        <taxon>Spermatophyta</taxon>
        <taxon>Magnoliopsida</taxon>
        <taxon>Liliopsida</taxon>
        <taxon>Poales</taxon>
        <taxon>Poaceae</taxon>
        <taxon>PACMAD clade</taxon>
        <taxon>Panicoideae</taxon>
        <taxon>Andropogonodae</taxon>
        <taxon>Andropogoneae</taxon>
        <taxon>Tripsacinae</taxon>
        <taxon>Zea</taxon>
    </lineage>
</organism>
<reference evidence="2" key="1">
    <citation type="journal article" date="2018" name="Nat. Genet.">
        <title>Extensive intraspecific gene order and gene structural variations between Mo17 and other maize genomes.</title>
        <authorList>
            <person name="Sun S."/>
            <person name="Zhou Y."/>
            <person name="Chen J."/>
            <person name="Shi J."/>
            <person name="Zhao H."/>
            <person name="Zhao H."/>
            <person name="Song W."/>
            <person name="Zhang M."/>
            <person name="Cui Y."/>
            <person name="Dong X."/>
            <person name="Liu H."/>
            <person name="Ma X."/>
            <person name="Jiao Y."/>
            <person name="Wang B."/>
            <person name="Wei X."/>
            <person name="Stein J.C."/>
            <person name="Glaubitz J.C."/>
            <person name="Lu F."/>
            <person name="Yu G."/>
            <person name="Liang C."/>
            <person name="Fengler K."/>
            <person name="Li B."/>
            <person name="Rafalski A."/>
            <person name="Schnable P.S."/>
            <person name="Ware D.H."/>
            <person name="Buckler E.S."/>
            <person name="Lai J."/>
        </authorList>
    </citation>
    <scope>NUCLEOTIDE SEQUENCE [LARGE SCALE GENOMIC DNA]</scope>
    <source>
        <tissue evidence="2">Seedling</tissue>
    </source>
</reference>
<feature type="transmembrane region" description="Helical" evidence="1">
    <location>
        <begin position="389"/>
        <end position="409"/>
    </location>
</feature>
<name>A0A3L6G597_MAIZE</name>
<gene>
    <name evidence="2" type="ORF">Zm00014a_020135</name>
</gene>
<sequence length="460" mass="50074">MVGDLSLLAVASASPVVLPPSKGKRPQDAGVQLCAPLQQHPPHHLEAVPYHQGQPGQMVVPGTHQGQALPAAYQAITMPDTAMLIDVQGTIVPPSSHNDAVLNQSALVLLNSNIKGTRRKDDSHPDSVQLSLGIAEQCARQEKLLKFLVSGSDVKELDESLLAEFTGQQTLAINMGTHPYLPDDKLSIPEFVLNEPQHYLPEKELVIPDPLLHFIQSHGAALTIDQSGRVLLAGNGDEMRDLLSIFLAFNMSRRETGGCKAAFLVPYFERKRRSRANSQVSNLKLAGTTADVSKSTDFNSKSLSKKKHKVKNIKERDSYQRNYIHASEVILSILLDKDRSSSTILSLKKAGPEITELLTQCSIGIAGTGLAILLSVMCKMSNGMRTPFASARLLSTSVGFGLFWLSWAVNGLRDTIASIFRSRSGMNIEDDEVAVKIEKSVNEILFRALTLLAITALKFA</sequence>
<dbReference type="AlphaFoldDB" id="A0A3L6G597"/>
<dbReference type="EMBL" id="NCVQ01000002">
    <property type="protein sequence ID" value="PWZ43671.1"/>
    <property type="molecule type" value="Genomic_DNA"/>
</dbReference>
<dbReference type="PANTHER" id="PTHR35095:SF1">
    <property type="entry name" value="OS05G0143300 PROTEIN"/>
    <property type="match status" value="1"/>
</dbReference>
<dbReference type="Proteomes" id="UP000251960">
    <property type="component" value="Chromosome 10"/>
</dbReference>
<evidence type="ECO:0000313" key="2">
    <source>
        <dbReference type="EMBL" id="PWZ43671.1"/>
    </source>
</evidence>